<dbReference type="AlphaFoldDB" id="A0A061DAT5"/>
<comment type="catalytic activity">
    <reaction evidence="6">
        <text>[protein]-dithiol + NADP(+) = [protein]-disulfide + NADPH + H(+)</text>
        <dbReference type="Rhea" id="RHEA:18753"/>
        <dbReference type="Rhea" id="RHEA-COMP:10593"/>
        <dbReference type="Rhea" id="RHEA-COMP:10594"/>
        <dbReference type="ChEBI" id="CHEBI:15378"/>
        <dbReference type="ChEBI" id="CHEBI:29950"/>
        <dbReference type="ChEBI" id="CHEBI:50058"/>
        <dbReference type="ChEBI" id="CHEBI:57783"/>
        <dbReference type="ChEBI" id="CHEBI:58349"/>
        <dbReference type="EC" id="1.8.1.8"/>
    </reaction>
</comment>
<evidence type="ECO:0000256" key="2">
    <source>
        <dbReference type="ARBA" id="ARBA00022737"/>
    </source>
</evidence>
<name>A0A061DAT5_BABBI</name>
<dbReference type="InterPro" id="IPR052259">
    <property type="entry name" value="Nucleoredoxin-like"/>
</dbReference>
<sequence>MASGSDSGAFLGHGSLKNQRGDTVSAQELHGKSVGLLFCDGNNPRCRSITPFLIQFYNSVNGPGTAPKIEIVYVSCDATREAFDNNVRRMPWLHLDYDDSLLPVLRHRYNVIECDSEYGNFNSVEIPSIIVVNSHGSEIQRFPLYHGREQSAQALRRWDWRNCLFA</sequence>
<evidence type="ECO:0000313" key="9">
    <source>
        <dbReference type="Proteomes" id="UP000033188"/>
    </source>
</evidence>
<gene>
    <name evidence="8" type="ORF">BBBOND_0111030</name>
</gene>
<evidence type="ECO:0000256" key="1">
    <source>
        <dbReference type="ARBA" id="ARBA00012612"/>
    </source>
</evidence>
<dbReference type="Proteomes" id="UP000033188">
    <property type="component" value="Chromosome 1"/>
</dbReference>
<keyword evidence="4" id="KW-0520">NAD</keyword>
<dbReference type="KEGG" id="bbig:BBBOND_0111030"/>
<evidence type="ECO:0000256" key="3">
    <source>
        <dbReference type="ARBA" id="ARBA00023002"/>
    </source>
</evidence>
<dbReference type="Gene3D" id="3.40.30.10">
    <property type="entry name" value="Glutaredoxin"/>
    <property type="match status" value="1"/>
</dbReference>
<dbReference type="OMA" id="WARRESH"/>
<evidence type="ECO:0000259" key="7">
    <source>
        <dbReference type="Pfam" id="PF13905"/>
    </source>
</evidence>
<dbReference type="SUPFAM" id="SSF52833">
    <property type="entry name" value="Thioredoxin-like"/>
    <property type="match status" value="1"/>
</dbReference>
<dbReference type="EC" id="1.8.1.8" evidence="1"/>
<dbReference type="VEuPathDB" id="PiroplasmaDB:BBBOND_0111030"/>
<evidence type="ECO:0000256" key="5">
    <source>
        <dbReference type="ARBA" id="ARBA00047388"/>
    </source>
</evidence>
<protein>
    <recommendedName>
        <fullName evidence="1">protein-disulfide reductase</fullName>
        <ecNumber evidence="1">1.8.1.8</ecNumber>
    </recommendedName>
</protein>
<dbReference type="STRING" id="5866.A0A061DAT5"/>
<dbReference type="RefSeq" id="XP_012766991.1">
    <property type="nucleotide sequence ID" value="XM_012911537.1"/>
</dbReference>
<evidence type="ECO:0000256" key="6">
    <source>
        <dbReference type="ARBA" id="ARBA00047804"/>
    </source>
</evidence>
<keyword evidence="9" id="KW-1185">Reference proteome</keyword>
<accession>A0A061DAT5</accession>
<feature type="domain" description="Thioredoxin-like fold" evidence="7">
    <location>
        <begin position="31"/>
        <end position="137"/>
    </location>
</feature>
<proteinExistence type="predicted"/>
<organism evidence="8 9">
    <name type="scientific">Babesia bigemina</name>
    <dbReference type="NCBI Taxonomy" id="5866"/>
    <lineage>
        <taxon>Eukaryota</taxon>
        <taxon>Sar</taxon>
        <taxon>Alveolata</taxon>
        <taxon>Apicomplexa</taxon>
        <taxon>Aconoidasida</taxon>
        <taxon>Piroplasmida</taxon>
        <taxon>Babesiidae</taxon>
        <taxon>Babesia</taxon>
    </lineage>
</organism>
<dbReference type="InterPro" id="IPR012336">
    <property type="entry name" value="Thioredoxin-like_fold"/>
</dbReference>
<dbReference type="InterPro" id="IPR036249">
    <property type="entry name" value="Thioredoxin-like_sf"/>
</dbReference>
<keyword evidence="2" id="KW-0677">Repeat</keyword>
<dbReference type="EMBL" id="LK391707">
    <property type="protein sequence ID" value="CDR94805.1"/>
    <property type="molecule type" value="Genomic_DNA"/>
</dbReference>
<keyword evidence="3" id="KW-0560">Oxidoreductase</keyword>
<evidence type="ECO:0000313" key="8">
    <source>
        <dbReference type="EMBL" id="CDR94805.1"/>
    </source>
</evidence>
<dbReference type="Pfam" id="PF13905">
    <property type="entry name" value="Thioredoxin_8"/>
    <property type="match status" value="1"/>
</dbReference>
<dbReference type="OrthoDB" id="189920at2759"/>
<reference evidence="9" key="1">
    <citation type="journal article" date="2014" name="Nucleic Acids Res.">
        <title>The evolutionary dynamics of variant antigen genes in Babesia reveal a history of genomic innovation underlying host-parasite interaction.</title>
        <authorList>
            <person name="Jackson A.P."/>
            <person name="Otto T.D."/>
            <person name="Darby A."/>
            <person name="Ramaprasad A."/>
            <person name="Xia D."/>
            <person name="Echaide I.E."/>
            <person name="Farber M."/>
            <person name="Gahlot S."/>
            <person name="Gamble J."/>
            <person name="Gupta D."/>
            <person name="Gupta Y."/>
            <person name="Jackson L."/>
            <person name="Malandrin L."/>
            <person name="Malas T.B."/>
            <person name="Moussa E."/>
            <person name="Nair M."/>
            <person name="Reid A.J."/>
            <person name="Sanders M."/>
            <person name="Sharma J."/>
            <person name="Tracey A."/>
            <person name="Quail M.A."/>
            <person name="Weir W."/>
            <person name="Wastling J.M."/>
            <person name="Hall N."/>
            <person name="Willadsen P."/>
            <person name="Lingelbach K."/>
            <person name="Shiels B."/>
            <person name="Tait A."/>
            <person name="Berriman M."/>
            <person name="Allred D.R."/>
            <person name="Pain A."/>
        </authorList>
    </citation>
    <scope>NUCLEOTIDE SEQUENCE [LARGE SCALE GENOMIC DNA]</scope>
    <source>
        <strain evidence="9">Bond</strain>
    </source>
</reference>
<evidence type="ECO:0000256" key="4">
    <source>
        <dbReference type="ARBA" id="ARBA00023027"/>
    </source>
</evidence>
<dbReference type="GO" id="GO:0047134">
    <property type="term" value="F:protein-disulfide reductase [NAD(P)H] activity"/>
    <property type="evidence" value="ECO:0007669"/>
    <property type="project" value="UniProtKB-EC"/>
</dbReference>
<dbReference type="PANTHER" id="PTHR13871">
    <property type="entry name" value="THIOREDOXIN"/>
    <property type="match status" value="1"/>
</dbReference>
<comment type="catalytic activity">
    <reaction evidence="5">
        <text>[protein]-dithiol + NAD(+) = [protein]-disulfide + NADH + H(+)</text>
        <dbReference type="Rhea" id="RHEA:18749"/>
        <dbReference type="Rhea" id="RHEA-COMP:10593"/>
        <dbReference type="Rhea" id="RHEA-COMP:10594"/>
        <dbReference type="ChEBI" id="CHEBI:15378"/>
        <dbReference type="ChEBI" id="CHEBI:29950"/>
        <dbReference type="ChEBI" id="CHEBI:50058"/>
        <dbReference type="ChEBI" id="CHEBI:57540"/>
        <dbReference type="ChEBI" id="CHEBI:57945"/>
        <dbReference type="EC" id="1.8.1.8"/>
    </reaction>
</comment>
<dbReference type="GeneID" id="24563346"/>
<dbReference type="PANTHER" id="PTHR13871:SF96">
    <property type="entry name" value="THIOREDOXIN DOMAIN-CONTAINING PROTEIN"/>
    <property type="match status" value="1"/>
</dbReference>